<dbReference type="EMBL" id="JAWPEI010000010">
    <property type="protein sequence ID" value="KAK4712799.1"/>
    <property type="molecule type" value="Genomic_DNA"/>
</dbReference>
<organism evidence="1 2">
    <name type="scientific">Solanum pinnatisectum</name>
    <name type="common">tansyleaf nightshade</name>
    <dbReference type="NCBI Taxonomy" id="50273"/>
    <lineage>
        <taxon>Eukaryota</taxon>
        <taxon>Viridiplantae</taxon>
        <taxon>Streptophyta</taxon>
        <taxon>Embryophyta</taxon>
        <taxon>Tracheophyta</taxon>
        <taxon>Spermatophyta</taxon>
        <taxon>Magnoliopsida</taxon>
        <taxon>eudicotyledons</taxon>
        <taxon>Gunneridae</taxon>
        <taxon>Pentapetalae</taxon>
        <taxon>asterids</taxon>
        <taxon>lamiids</taxon>
        <taxon>Solanales</taxon>
        <taxon>Solanaceae</taxon>
        <taxon>Solanoideae</taxon>
        <taxon>Solaneae</taxon>
        <taxon>Solanum</taxon>
    </lineage>
</organism>
<gene>
    <name evidence="1" type="ORF">R3W88_018706</name>
</gene>
<keyword evidence="2" id="KW-1185">Reference proteome</keyword>
<evidence type="ECO:0000313" key="2">
    <source>
        <dbReference type="Proteomes" id="UP001311915"/>
    </source>
</evidence>
<reference evidence="1 2" key="1">
    <citation type="submission" date="2023-10" db="EMBL/GenBank/DDBJ databases">
        <title>Genome-Wide Identification Analysis in wild type Solanum Pinnatisectum Reveals Some Genes Defensing Phytophthora Infestans.</title>
        <authorList>
            <person name="Sun C."/>
        </authorList>
    </citation>
    <scope>NUCLEOTIDE SEQUENCE [LARGE SCALE GENOMIC DNA]</scope>
    <source>
        <strain evidence="1">LQN</strain>
        <tissue evidence="1">Leaf</tissue>
    </source>
</reference>
<evidence type="ECO:0000313" key="1">
    <source>
        <dbReference type="EMBL" id="KAK4712799.1"/>
    </source>
</evidence>
<sequence length="53" mass="6300">MDQLMFPLYFHYEDVSRQDPLFKPNHSYVLKVFRSCKIIVVPKTTPSIIMVIL</sequence>
<comment type="caution">
    <text evidence="1">The sequence shown here is derived from an EMBL/GenBank/DDBJ whole genome shotgun (WGS) entry which is preliminary data.</text>
</comment>
<protein>
    <submittedName>
        <fullName evidence="1">Uncharacterized protein</fullName>
    </submittedName>
</protein>
<proteinExistence type="predicted"/>
<dbReference type="Proteomes" id="UP001311915">
    <property type="component" value="Unassembled WGS sequence"/>
</dbReference>
<dbReference type="AlphaFoldDB" id="A0AAV9KHQ5"/>
<accession>A0AAV9KHQ5</accession>
<name>A0AAV9KHQ5_9SOLN</name>